<feature type="compositionally biased region" description="Polar residues" evidence="1">
    <location>
        <begin position="72"/>
        <end position="82"/>
    </location>
</feature>
<proteinExistence type="predicted"/>
<evidence type="ECO:0000313" key="3">
    <source>
        <dbReference type="Proteomes" id="UP000765509"/>
    </source>
</evidence>
<organism evidence="2 3">
    <name type="scientific">Austropuccinia psidii MF-1</name>
    <dbReference type="NCBI Taxonomy" id="1389203"/>
    <lineage>
        <taxon>Eukaryota</taxon>
        <taxon>Fungi</taxon>
        <taxon>Dikarya</taxon>
        <taxon>Basidiomycota</taxon>
        <taxon>Pucciniomycotina</taxon>
        <taxon>Pucciniomycetes</taxon>
        <taxon>Pucciniales</taxon>
        <taxon>Sphaerophragmiaceae</taxon>
        <taxon>Austropuccinia</taxon>
    </lineage>
</organism>
<feature type="compositionally biased region" description="Polar residues" evidence="1">
    <location>
        <begin position="47"/>
        <end position="58"/>
    </location>
</feature>
<reference evidence="2" key="1">
    <citation type="submission" date="2021-03" db="EMBL/GenBank/DDBJ databases">
        <title>Draft genome sequence of rust myrtle Austropuccinia psidii MF-1, a brazilian biotype.</title>
        <authorList>
            <person name="Quecine M.C."/>
            <person name="Pachon D.M.R."/>
            <person name="Bonatelli M.L."/>
            <person name="Correr F.H."/>
            <person name="Franceschini L.M."/>
            <person name="Leite T.F."/>
            <person name="Margarido G.R.A."/>
            <person name="Almeida C.A."/>
            <person name="Ferrarezi J.A."/>
            <person name="Labate C.A."/>
        </authorList>
    </citation>
    <scope>NUCLEOTIDE SEQUENCE</scope>
    <source>
        <strain evidence="2">MF-1</strain>
    </source>
</reference>
<comment type="caution">
    <text evidence="2">The sequence shown here is derived from an EMBL/GenBank/DDBJ whole genome shotgun (WGS) entry which is preliminary data.</text>
</comment>
<feature type="compositionally biased region" description="Polar residues" evidence="1">
    <location>
        <begin position="107"/>
        <end position="118"/>
    </location>
</feature>
<keyword evidence="3" id="KW-1185">Reference proteome</keyword>
<evidence type="ECO:0000256" key="1">
    <source>
        <dbReference type="SAM" id="MobiDB-lite"/>
    </source>
</evidence>
<dbReference type="EMBL" id="AVOT02037560">
    <property type="protein sequence ID" value="MBW0532239.1"/>
    <property type="molecule type" value="Genomic_DNA"/>
</dbReference>
<feature type="region of interest" description="Disordered" evidence="1">
    <location>
        <begin position="47"/>
        <end position="127"/>
    </location>
</feature>
<dbReference type="Proteomes" id="UP000765509">
    <property type="component" value="Unassembled WGS sequence"/>
</dbReference>
<dbReference type="AlphaFoldDB" id="A0A9Q3IB03"/>
<evidence type="ECO:0000313" key="2">
    <source>
        <dbReference type="EMBL" id="MBW0532239.1"/>
    </source>
</evidence>
<protein>
    <submittedName>
        <fullName evidence="2">Uncharacterized protein</fullName>
    </submittedName>
</protein>
<sequence>MRIHKILTKLPGDLEHAVKLRFLKESTLDQISNKLQELRIRISIGRYNTNSTGNNRHNPTLEANKAHDSEAEITNVSHNYGSPNHYADNNSKDREEIFPPEEETIKYQGSESDSNSVGNGCRDDSYS</sequence>
<gene>
    <name evidence="2" type="ORF">O181_071954</name>
</gene>
<name>A0A9Q3IB03_9BASI</name>
<accession>A0A9Q3IB03</accession>